<keyword evidence="1" id="KW-0732">Signal</keyword>
<organism evidence="2 3">
    <name type="scientific">Thalassotalea marina</name>
    <dbReference type="NCBI Taxonomy" id="1673741"/>
    <lineage>
        <taxon>Bacteria</taxon>
        <taxon>Pseudomonadati</taxon>
        <taxon>Pseudomonadota</taxon>
        <taxon>Gammaproteobacteria</taxon>
        <taxon>Alteromonadales</taxon>
        <taxon>Colwelliaceae</taxon>
        <taxon>Thalassotalea</taxon>
    </lineage>
</organism>
<dbReference type="EMBL" id="BNCK01000001">
    <property type="protein sequence ID" value="GHF80902.1"/>
    <property type="molecule type" value="Genomic_DNA"/>
</dbReference>
<protein>
    <submittedName>
        <fullName evidence="2">Uncharacterized protein</fullName>
    </submittedName>
</protein>
<evidence type="ECO:0000256" key="1">
    <source>
        <dbReference type="SAM" id="SignalP"/>
    </source>
</evidence>
<feature type="signal peptide" evidence="1">
    <location>
        <begin position="1"/>
        <end position="22"/>
    </location>
</feature>
<dbReference type="CDD" id="cd22554">
    <property type="entry name" value="Slr4-like"/>
    <property type="match status" value="1"/>
</dbReference>
<reference evidence="2" key="2">
    <citation type="submission" date="2020-09" db="EMBL/GenBank/DDBJ databases">
        <authorList>
            <person name="Sun Q."/>
            <person name="Kim S."/>
        </authorList>
    </citation>
    <scope>NUCLEOTIDE SEQUENCE</scope>
    <source>
        <strain evidence="2">KCTC 42731</strain>
    </source>
</reference>
<dbReference type="InterPro" id="IPR045689">
    <property type="entry name" value="Slr4"/>
</dbReference>
<dbReference type="Pfam" id="PF19526">
    <property type="entry name" value="Slr4"/>
    <property type="match status" value="1"/>
</dbReference>
<accession>A0A919BBJ3</accession>
<evidence type="ECO:0000313" key="3">
    <source>
        <dbReference type="Proteomes" id="UP000623842"/>
    </source>
</evidence>
<comment type="caution">
    <text evidence="2">The sequence shown here is derived from an EMBL/GenBank/DDBJ whole genome shotgun (WGS) entry which is preliminary data.</text>
</comment>
<keyword evidence="3" id="KW-1185">Reference proteome</keyword>
<gene>
    <name evidence="2" type="ORF">GCM10017161_05270</name>
</gene>
<reference evidence="2" key="1">
    <citation type="journal article" date="2014" name="Int. J. Syst. Evol. Microbiol.">
        <title>Complete genome sequence of Corynebacterium casei LMG S-19264T (=DSM 44701T), isolated from a smear-ripened cheese.</title>
        <authorList>
            <consortium name="US DOE Joint Genome Institute (JGI-PGF)"/>
            <person name="Walter F."/>
            <person name="Albersmeier A."/>
            <person name="Kalinowski J."/>
            <person name="Ruckert C."/>
        </authorList>
    </citation>
    <scope>NUCLEOTIDE SEQUENCE</scope>
    <source>
        <strain evidence="2">KCTC 42731</strain>
    </source>
</reference>
<name>A0A919BBJ3_9GAMM</name>
<sequence>MLKKSLIALAVSAAALTGAANAASLSATAINVAKEGNTATGSAIIQHTDVADITIDVGVDYIVNDIVEVTLSGATFDTTVTPTLADGTPTNATSTLVFVDFSNANTARFRVTGADVDAADALVLGNFTVKLAGVADATKIKVATQAISVNPLIGAYDKASAITVATVREQTEIAYTKLNGQVSTGNGRAQFVTSPNLDELTVTVTDNASDVDAVTFNKVTHTIKGNFGWLMDYDKTANGGDADGVLEPGELATAIAFSPTAVGAADTVAYAIDTGLTTLTAVQTVNGGIDLVTKFGFKNVGNAAGGSVIAAPQSFTHSAVFTDGTTSVTEAAASAGAFTLDGSSTDIAFMPFGADYSQSITVTNSGSVVGAITVTLHADGMTYSKELTATSTGKSVVDISQEVRDFAAASGVKGNAAINVTTNSPGIEVKGIYYHKPTQDRILVGENTSN</sequence>
<evidence type="ECO:0000313" key="2">
    <source>
        <dbReference type="EMBL" id="GHF80902.1"/>
    </source>
</evidence>
<proteinExistence type="predicted"/>
<dbReference type="RefSeq" id="WP_189767151.1">
    <property type="nucleotide sequence ID" value="NZ_BNCK01000001.1"/>
</dbReference>
<dbReference type="Proteomes" id="UP000623842">
    <property type="component" value="Unassembled WGS sequence"/>
</dbReference>
<dbReference type="AlphaFoldDB" id="A0A919BBJ3"/>
<feature type="chain" id="PRO_5037916546" evidence="1">
    <location>
        <begin position="23"/>
        <end position="450"/>
    </location>
</feature>